<organism evidence="1 2">
    <name type="scientific">Acanthoscelides obtectus</name>
    <name type="common">Bean weevil</name>
    <name type="synonym">Bruchus obtectus</name>
    <dbReference type="NCBI Taxonomy" id="200917"/>
    <lineage>
        <taxon>Eukaryota</taxon>
        <taxon>Metazoa</taxon>
        <taxon>Ecdysozoa</taxon>
        <taxon>Arthropoda</taxon>
        <taxon>Hexapoda</taxon>
        <taxon>Insecta</taxon>
        <taxon>Pterygota</taxon>
        <taxon>Neoptera</taxon>
        <taxon>Endopterygota</taxon>
        <taxon>Coleoptera</taxon>
        <taxon>Polyphaga</taxon>
        <taxon>Cucujiformia</taxon>
        <taxon>Chrysomeloidea</taxon>
        <taxon>Chrysomelidae</taxon>
        <taxon>Bruchinae</taxon>
        <taxon>Bruchini</taxon>
        <taxon>Acanthoscelides</taxon>
    </lineage>
</organism>
<evidence type="ECO:0000313" key="1">
    <source>
        <dbReference type="EMBL" id="CAH1993986.1"/>
    </source>
</evidence>
<dbReference type="EMBL" id="CAKOFQ010007188">
    <property type="protein sequence ID" value="CAH1993986.1"/>
    <property type="molecule type" value="Genomic_DNA"/>
</dbReference>
<evidence type="ECO:0000313" key="2">
    <source>
        <dbReference type="Proteomes" id="UP001152888"/>
    </source>
</evidence>
<comment type="caution">
    <text evidence="1">The sequence shown here is derived from an EMBL/GenBank/DDBJ whole genome shotgun (WGS) entry which is preliminary data.</text>
</comment>
<reference evidence="1" key="1">
    <citation type="submission" date="2022-03" db="EMBL/GenBank/DDBJ databases">
        <authorList>
            <person name="Sayadi A."/>
        </authorList>
    </citation>
    <scope>NUCLEOTIDE SEQUENCE</scope>
</reference>
<dbReference type="Proteomes" id="UP001152888">
    <property type="component" value="Unassembled WGS sequence"/>
</dbReference>
<proteinExistence type="predicted"/>
<protein>
    <submittedName>
        <fullName evidence="1">Uncharacterized protein</fullName>
    </submittedName>
</protein>
<gene>
    <name evidence="1" type="ORF">ACAOBT_LOCUS21859</name>
</gene>
<name>A0A9P0PPQ5_ACAOB</name>
<keyword evidence="2" id="KW-1185">Reference proteome</keyword>
<sequence length="58" mass="6779">MFINSIRKKKYGTVCVSSGVQLSVMLSERSPTSTTSWNKYRYQSIFYFFLEDILASIR</sequence>
<accession>A0A9P0PPQ5</accession>
<dbReference type="AlphaFoldDB" id="A0A9P0PPQ5"/>